<evidence type="ECO:0000259" key="1">
    <source>
        <dbReference type="Pfam" id="PF13936"/>
    </source>
</evidence>
<comment type="caution">
    <text evidence="2">The sequence shown here is derived from an EMBL/GenBank/DDBJ whole genome shotgun (WGS) entry which is preliminary data.</text>
</comment>
<reference evidence="2" key="1">
    <citation type="submission" date="2021-06" db="EMBL/GenBank/DDBJ databases">
        <title>Description of novel taxa of the family Lachnospiraceae.</title>
        <authorList>
            <person name="Chaplin A.V."/>
            <person name="Sokolova S.R."/>
            <person name="Pikina A.P."/>
            <person name="Korzhanova M."/>
            <person name="Belova V."/>
            <person name="Korostin D."/>
            <person name="Efimov B.A."/>
        </authorList>
    </citation>
    <scope>NUCLEOTIDE SEQUENCE</scope>
    <source>
        <strain evidence="2">ASD5720</strain>
    </source>
</reference>
<protein>
    <submittedName>
        <fullName evidence="2">Helix-turn-helix domain-containing protein</fullName>
    </submittedName>
</protein>
<evidence type="ECO:0000313" key="2">
    <source>
        <dbReference type="EMBL" id="MBU9738550.1"/>
    </source>
</evidence>
<dbReference type="RefSeq" id="WP_408639968.1">
    <property type="nucleotide sequence ID" value="NZ_JAHQCW010000037.1"/>
</dbReference>
<sequence>MNKTHLSLEDRFTISLMLSQQSSFKQIASAVGKNCTSISREVRIHLEYRRSGGYGRSYNACLHRRDCSISFLFLCQEKTLLPLCKMQLSLSGL</sequence>
<proteinExistence type="predicted"/>
<dbReference type="AlphaFoldDB" id="A0A949K481"/>
<dbReference type="EMBL" id="JAHQCW010000037">
    <property type="protein sequence ID" value="MBU9738550.1"/>
    <property type="molecule type" value="Genomic_DNA"/>
</dbReference>
<dbReference type="Proteomes" id="UP000712157">
    <property type="component" value="Unassembled WGS sequence"/>
</dbReference>
<dbReference type="InterPro" id="IPR025246">
    <property type="entry name" value="IS30-like_HTH"/>
</dbReference>
<gene>
    <name evidence="2" type="ORF">KTH89_18570</name>
</gene>
<keyword evidence="3" id="KW-1185">Reference proteome</keyword>
<evidence type="ECO:0000313" key="3">
    <source>
        <dbReference type="Proteomes" id="UP000712157"/>
    </source>
</evidence>
<name>A0A949K481_9FIRM</name>
<organism evidence="2 3">
    <name type="scientific">Diplocloster agilis</name>
    <dbReference type="NCBI Taxonomy" id="2850323"/>
    <lineage>
        <taxon>Bacteria</taxon>
        <taxon>Bacillati</taxon>
        <taxon>Bacillota</taxon>
        <taxon>Clostridia</taxon>
        <taxon>Lachnospirales</taxon>
        <taxon>Lachnospiraceae</taxon>
        <taxon>Diplocloster</taxon>
    </lineage>
</organism>
<dbReference type="Pfam" id="PF13936">
    <property type="entry name" value="HTH_38"/>
    <property type="match status" value="1"/>
</dbReference>
<accession>A0A949K481</accession>
<feature type="domain" description="Transposase IS30-like HTH" evidence="1">
    <location>
        <begin position="4"/>
        <end position="43"/>
    </location>
</feature>